<feature type="binding site" evidence="6">
    <location>
        <position position="187"/>
    </location>
    <ligand>
        <name>NAD(+)</name>
        <dbReference type="ChEBI" id="CHEBI:57540"/>
    </ligand>
</feature>
<feature type="active site" evidence="6">
    <location>
        <position position="217"/>
    </location>
</feature>
<evidence type="ECO:0000256" key="2">
    <source>
        <dbReference type="ARBA" id="ARBA00022642"/>
    </source>
</evidence>
<dbReference type="SUPFAM" id="SSF51735">
    <property type="entry name" value="NAD(P)-binding Rossmann-fold domains"/>
    <property type="match status" value="1"/>
</dbReference>
<dbReference type="NCBIfam" id="NF009829">
    <property type="entry name" value="PRK13303.1-4"/>
    <property type="match status" value="1"/>
</dbReference>
<keyword evidence="4 6" id="KW-0560">Oxidoreductase</keyword>
<evidence type="ECO:0000256" key="6">
    <source>
        <dbReference type="HAMAP-Rule" id="MF_01265"/>
    </source>
</evidence>
<evidence type="ECO:0000256" key="5">
    <source>
        <dbReference type="ARBA" id="ARBA00023027"/>
    </source>
</evidence>
<dbReference type="UniPathway" id="UPA00253">
    <property type="reaction ID" value="UER00456"/>
</dbReference>
<dbReference type="InterPro" id="IPR002811">
    <property type="entry name" value="Asp_DH"/>
</dbReference>
<comment type="miscellaneous">
    <text evidence="6">The iminoaspartate product is unstable in aqueous solution and can decompose to oxaloacetate and ammonia.</text>
</comment>
<gene>
    <name evidence="6 9" type="primary">nadX</name>
    <name evidence="9" type="ORF">EYQ16_02980</name>
</gene>
<feature type="domain" description="Aspartate/homoserine dehydrogenase NAD-binding" evidence="8">
    <location>
        <begin position="7"/>
        <end position="118"/>
    </location>
</feature>
<dbReference type="GO" id="GO:0016639">
    <property type="term" value="F:oxidoreductase activity, acting on the CH-NH2 group of donors, NAD or NADP as acceptor"/>
    <property type="evidence" value="ECO:0007669"/>
    <property type="project" value="UniProtKB-UniRule"/>
</dbReference>
<protein>
    <recommendedName>
        <fullName evidence="6">L-aspartate dehydrogenase</fullName>
        <ecNumber evidence="6">1.4.1.21</ecNumber>
    </recommendedName>
</protein>
<dbReference type="SUPFAM" id="SSF55347">
    <property type="entry name" value="Glyceraldehyde-3-phosphate dehydrogenase-like, C-terminal domain"/>
    <property type="match status" value="1"/>
</dbReference>
<evidence type="ECO:0000256" key="1">
    <source>
        <dbReference type="ARBA" id="ARBA00008331"/>
    </source>
</evidence>
<dbReference type="AlphaFoldDB" id="A0A7C8DFE5"/>
<evidence type="ECO:0000259" key="7">
    <source>
        <dbReference type="Pfam" id="PF01958"/>
    </source>
</evidence>
<accession>A0A7C8DFE5</accession>
<dbReference type="GO" id="GO:0033735">
    <property type="term" value="F:aspartate dehydrogenase [NAD(P)+] activity"/>
    <property type="evidence" value="ECO:0007669"/>
    <property type="project" value="UniProtKB-EC"/>
</dbReference>
<dbReference type="GO" id="GO:0050661">
    <property type="term" value="F:NADP binding"/>
    <property type="evidence" value="ECO:0007669"/>
    <property type="project" value="UniProtKB-UniRule"/>
</dbReference>
<dbReference type="EMBL" id="DUAV01000022">
    <property type="protein sequence ID" value="HIG63468.1"/>
    <property type="molecule type" value="Genomic_DNA"/>
</dbReference>
<dbReference type="Gene3D" id="3.30.360.10">
    <property type="entry name" value="Dihydrodipicolinate Reductase, domain 2"/>
    <property type="match status" value="1"/>
</dbReference>
<dbReference type="InterPro" id="IPR036291">
    <property type="entry name" value="NAD(P)-bd_dom_sf"/>
</dbReference>
<dbReference type="InterPro" id="IPR020626">
    <property type="entry name" value="Asp_DH_prok"/>
</dbReference>
<reference evidence="10" key="1">
    <citation type="journal article" date="2019" name="bioRxiv">
        <title>Genome diversification in globally distributed novel marine Proteobacteria is linked to environmental adaptation.</title>
        <authorList>
            <person name="Zhou Z."/>
            <person name="Tran P.Q."/>
            <person name="Kieft K."/>
            <person name="Anantharaman K."/>
        </authorList>
    </citation>
    <scope>NUCLEOTIDE SEQUENCE [LARGE SCALE GENOMIC DNA]</scope>
</reference>
<dbReference type="GO" id="GO:0009435">
    <property type="term" value="P:NAD+ biosynthetic process"/>
    <property type="evidence" value="ECO:0007669"/>
    <property type="project" value="UniProtKB-UniRule"/>
</dbReference>
<name>A0A7C8DFE5_9ARCH</name>
<dbReference type="EC" id="1.4.1.21" evidence="6"/>
<comment type="similarity">
    <text evidence="1 6">Belongs to the L-aspartate dehydrogenase family.</text>
</comment>
<comment type="catalytic activity">
    <reaction evidence="6">
        <text>L-aspartate + NAD(+) + H2O = oxaloacetate + NH4(+) + NADH + H(+)</text>
        <dbReference type="Rhea" id="RHEA:11788"/>
        <dbReference type="ChEBI" id="CHEBI:15377"/>
        <dbReference type="ChEBI" id="CHEBI:15378"/>
        <dbReference type="ChEBI" id="CHEBI:16452"/>
        <dbReference type="ChEBI" id="CHEBI:28938"/>
        <dbReference type="ChEBI" id="CHEBI:29991"/>
        <dbReference type="ChEBI" id="CHEBI:57540"/>
        <dbReference type="ChEBI" id="CHEBI:57945"/>
        <dbReference type="EC" id="1.4.1.21"/>
    </reaction>
</comment>
<evidence type="ECO:0000256" key="3">
    <source>
        <dbReference type="ARBA" id="ARBA00022857"/>
    </source>
</evidence>
<comment type="caution">
    <text evidence="9">The sequence shown here is derived from an EMBL/GenBank/DDBJ whole genome shotgun (WGS) entry which is preliminary data.</text>
</comment>
<feature type="domain" description="Aspartate dehydrogenase" evidence="7">
    <location>
        <begin position="165"/>
        <end position="252"/>
    </location>
</feature>
<dbReference type="GO" id="GO:0051287">
    <property type="term" value="F:NAD binding"/>
    <property type="evidence" value="ECO:0007669"/>
    <property type="project" value="UniProtKB-UniRule"/>
</dbReference>
<dbReference type="Pfam" id="PF01958">
    <property type="entry name" value="Asp_DH_C"/>
    <property type="match status" value="1"/>
</dbReference>
<comment type="pathway">
    <text evidence="6">Cofactor biosynthesis; NAD(+) biosynthesis; iminoaspartate from L-aspartate (dehydrogenase route): step 1/1.</text>
</comment>
<dbReference type="PANTHER" id="PTHR31873">
    <property type="entry name" value="L-ASPARTATE DEHYDROGENASE-RELATED"/>
    <property type="match status" value="1"/>
</dbReference>
<feature type="binding site" evidence="6">
    <location>
        <position position="121"/>
    </location>
    <ligand>
        <name>NAD(+)</name>
        <dbReference type="ChEBI" id="CHEBI:57540"/>
    </ligand>
</feature>
<keyword evidence="2 6" id="KW-0662">Pyridine nucleotide biosynthesis</keyword>
<organism evidence="9 10">
    <name type="scientific">Marine Group III euryarchaeote</name>
    <dbReference type="NCBI Taxonomy" id="2173149"/>
    <lineage>
        <taxon>Archaea</taxon>
        <taxon>Methanobacteriati</taxon>
        <taxon>Thermoplasmatota</taxon>
        <taxon>Thermoplasmata</taxon>
        <taxon>Candidatus Thermoprofundales</taxon>
    </lineage>
</organism>
<evidence type="ECO:0000256" key="4">
    <source>
        <dbReference type="ARBA" id="ARBA00023002"/>
    </source>
</evidence>
<keyword evidence="3 6" id="KW-0521">NADP</keyword>
<proteinExistence type="inferred from homology"/>
<dbReference type="NCBIfam" id="NF009828">
    <property type="entry name" value="PRK13303.1-3"/>
    <property type="match status" value="1"/>
</dbReference>
<dbReference type="PIRSF" id="PIRSF005227">
    <property type="entry name" value="Asp_dh_NAD_syn"/>
    <property type="match status" value="1"/>
</dbReference>
<evidence type="ECO:0000313" key="9">
    <source>
        <dbReference type="EMBL" id="HIG63468.1"/>
    </source>
</evidence>
<dbReference type="InterPro" id="IPR005106">
    <property type="entry name" value="Asp/hSer_DH_NAD-bd"/>
</dbReference>
<evidence type="ECO:0000259" key="8">
    <source>
        <dbReference type="Pfam" id="PF03447"/>
    </source>
</evidence>
<comment type="function">
    <text evidence="6">Specifically catalyzes the NAD or NADP-dependent dehydrogenation of L-aspartate to iminoaspartate.</text>
</comment>
<sequence>MRLGLIGCGSIGSTLARFLQAEPGVAEIIIWDRARTRARELARTMDKVTYAPSFGAMLDEVEVVVEAASQGALRSRGPAVLEAGRELVVMSVGALAEPAMLRALKRAARKGGSRFHVPSGAIAGLDGLKSAQVGNLRRVELETRKPPRMFEGTEAWEGGALARIRKPRTIFDGTAAEACRRFPQNVNVAATLGLAGLGAEGTRVRIVADPDAERNTHTITVAGDFGRMRVEVENLPSLRNPRTSHLAALSVVATVRGLLSEFKLGT</sequence>
<comment type="catalytic activity">
    <reaction evidence="6">
        <text>L-aspartate + NADP(+) + H2O = oxaloacetate + NH4(+) + NADPH + H(+)</text>
        <dbReference type="Rhea" id="RHEA:11784"/>
        <dbReference type="ChEBI" id="CHEBI:15377"/>
        <dbReference type="ChEBI" id="CHEBI:15378"/>
        <dbReference type="ChEBI" id="CHEBI:16452"/>
        <dbReference type="ChEBI" id="CHEBI:28938"/>
        <dbReference type="ChEBI" id="CHEBI:29991"/>
        <dbReference type="ChEBI" id="CHEBI:57783"/>
        <dbReference type="ChEBI" id="CHEBI:58349"/>
        <dbReference type="EC" id="1.4.1.21"/>
    </reaction>
</comment>
<dbReference type="InterPro" id="IPR011182">
    <property type="entry name" value="L-Asp_DH"/>
</dbReference>
<keyword evidence="5 6" id="KW-0520">NAD</keyword>
<evidence type="ECO:0000313" key="10">
    <source>
        <dbReference type="Proteomes" id="UP000589516"/>
    </source>
</evidence>
<dbReference type="PANTHER" id="PTHR31873:SF6">
    <property type="entry name" value="ASPARTATE DEHYDROGENASE DOMAIN-CONTAINING PROTEIN"/>
    <property type="match status" value="1"/>
</dbReference>
<dbReference type="NCBIfam" id="TIGR03855">
    <property type="entry name" value="NAD_NadX"/>
    <property type="match status" value="1"/>
</dbReference>
<dbReference type="Pfam" id="PF03447">
    <property type="entry name" value="NAD_binding_3"/>
    <property type="match status" value="1"/>
</dbReference>
<dbReference type="HAMAP" id="MF_01265">
    <property type="entry name" value="NadX"/>
    <property type="match status" value="1"/>
</dbReference>
<dbReference type="Proteomes" id="UP000589516">
    <property type="component" value="Unassembled WGS sequence"/>
</dbReference>
<dbReference type="InterPro" id="IPR022487">
    <property type="entry name" value="Asp_DH_arc"/>
</dbReference>
<dbReference type="Gene3D" id="3.40.50.720">
    <property type="entry name" value="NAD(P)-binding Rossmann-like Domain"/>
    <property type="match status" value="1"/>
</dbReference>